<keyword evidence="3" id="KW-0238">DNA-binding</keyword>
<dbReference type="InterPro" id="IPR036388">
    <property type="entry name" value="WH-like_DNA-bd_sf"/>
</dbReference>
<dbReference type="EMBL" id="CP036279">
    <property type="protein sequence ID" value="QDU63692.1"/>
    <property type="molecule type" value="Genomic_DNA"/>
</dbReference>
<dbReference type="KEGG" id="knv:Pan216_45730"/>
<dbReference type="InterPro" id="IPR050313">
    <property type="entry name" value="Carb_Metab_HTH_regulators"/>
</dbReference>
<feature type="domain" description="HTH deoR-type" evidence="5">
    <location>
        <begin position="3"/>
        <end position="58"/>
    </location>
</feature>
<dbReference type="SMART" id="SM01134">
    <property type="entry name" value="DeoRC"/>
    <property type="match status" value="1"/>
</dbReference>
<evidence type="ECO:0000259" key="5">
    <source>
        <dbReference type="PROSITE" id="PS51000"/>
    </source>
</evidence>
<dbReference type="PANTHER" id="PTHR30363">
    <property type="entry name" value="HTH-TYPE TRANSCRIPTIONAL REGULATOR SRLR-RELATED"/>
    <property type="match status" value="1"/>
</dbReference>
<dbReference type="Pfam" id="PF00455">
    <property type="entry name" value="DeoRC"/>
    <property type="match status" value="1"/>
</dbReference>
<dbReference type="InterPro" id="IPR037171">
    <property type="entry name" value="NagB/RpiA_transferase-like"/>
</dbReference>
<dbReference type="InterPro" id="IPR001034">
    <property type="entry name" value="DeoR_HTH"/>
</dbReference>
<dbReference type="SUPFAM" id="SSF46785">
    <property type="entry name" value="Winged helix' DNA-binding domain"/>
    <property type="match status" value="1"/>
</dbReference>
<dbReference type="InterPro" id="IPR036390">
    <property type="entry name" value="WH_DNA-bd_sf"/>
</dbReference>
<dbReference type="AlphaFoldDB" id="A0A518B9N1"/>
<dbReference type="Proteomes" id="UP000317093">
    <property type="component" value="Chromosome"/>
</dbReference>
<accession>A0A518B9N1</accession>
<dbReference type="SMART" id="SM00420">
    <property type="entry name" value="HTH_DEOR"/>
    <property type="match status" value="1"/>
</dbReference>
<dbReference type="OrthoDB" id="9797223at2"/>
<gene>
    <name evidence="6" type="primary">glpR</name>
    <name evidence="6" type="ORF">Pan216_45730</name>
</gene>
<dbReference type="PROSITE" id="PS51000">
    <property type="entry name" value="HTH_DEOR_2"/>
    <property type="match status" value="1"/>
</dbReference>
<dbReference type="SUPFAM" id="SSF100950">
    <property type="entry name" value="NagB/RpiA/CoA transferase-like"/>
    <property type="match status" value="1"/>
</dbReference>
<dbReference type="Gene3D" id="3.40.50.1360">
    <property type="match status" value="1"/>
</dbReference>
<dbReference type="Gene3D" id="1.10.10.10">
    <property type="entry name" value="Winged helix-like DNA-binding domain superfamily/Winged helix DNA-binding domain"/>
    <property type="match status" value="1"/>
</dbReference>
<keyword evidence="4" id="KW-0804">Transcription</keyword>
<keyword evidence="1" id="KW-0678">Repressor</keyword>
<dbReference type="InterPro" id="IPR018356">
    <property type="entry name" value="Tscrpt_reg_HTH_DeoR_CS"/>
</dbReference>
<dbReference type="InterPro" id="IPR014036">
    <property type="entry name" value="DeoR-like_C"/>
</dbReference>
<evidence type="ECO:0000256" key="1">
    <source>
        <dbReference type="ARBA" id="ARBA00022491"/>
    </source>
</evidence>
<evidence type="ECO:0000256" key="3">
    <source>
        <dbReference type="ARBA" id="ARBA00023125"/>
    </source>
</evidence>
<evidence type="ECO:0000256" key="2">
    <source>
        <dbReference type="ARBA" id="ARBA00023015"/>
    </source>
</evidence>
<keyword evidence="2" id="KW-0805">Transcription regulation</keyword>
<proteinExistence type="predicted"/>
<name>A0A518B9N1_9BACT</name>
<organism evidence="6 7">
    <name type="scientific">Kolteria novifilia</name>
    <dbReference type="NCBI Taxonomy" id="2527975"/>
    <lineage>
        <taxon>Bacteria</taxon>
        <taxon>Pseudomonadati</taxon>
        <taxon>Planctomycetota</taxon>
        <taxon>Planctomycetia</taxon>
        <taxon>Kolteriales</taxon>
        <taxon>Kolteriaceae</taxon>
        <taxon>Kolteria</taxon>
    </lineage>
</organism>
<dbReference type="RefSeq" id="WP_145261350.1">
    <property type="nucleotide sequence ID" value="NZ_CP036279.1"/>
</dbReference>
<dbReference type="PRINTS" id="PR00037">
    <property type="entry name" value="HTHLACR"/>
</dbReference>
<keyword evidence="7" id="KW-1185">Reference proteome</keyword>
<reference evidence="6 7" key="1">
    <citation type="submission" date="2019-02" db="EMBL/GenBank/DDBJ databases">
        <title>Deep-cultivation of Planctomycetes and their phenomic and genomic characterization uncovers novel biology.</title>
        <authorList>
            <person name="Wiegand S."/>
            <person name="Jogler M."/>
            <person name="Boedeker C."/>
            <person name="Pinto D."/>
            <person name="Vollmers J."/>
            <person name="Rivas-Marin E."/>
            <person name="Kohn T."/>
            <person name="Peeters S.H."/>
            <person name="Heuer A."/>
            <person name="Rast P."/>
            <person name="Oberbeckmann S."/>
            <person name="Bunk B."/>
            <person name="Jeske O."/>
            <person name="Meyerdierks A."/>
            <person name="Storesund J.E."/>
            <person name="Kallscheuer N."/>
            <person name="Luecker S."/>
            <person name="Lage O.M."/>
            <person name="Pohl T."/>
            <person name="Merkel B.J."/>
            <person name="Hornburger P."/>
            <person name="Mueller R.-W."/>
            <person name="Bruemmer F."/>
            <person name="Labrenz M."/>
            <person name="Spormann A.M."/>
            <person name="Op den Camp H."/>
            <person name="Overmann J."/>
            <person name="Amann R."/>
            <person name="Jetten M.S.M."/>
            <person name="Mascher T."/>
            <person name="Medema M.H."/>
            <person name="Devos D.P."/>
            <person name="Kaster A.-K."/>
            <person name="Ovreas L."/>
            <person name="Rohde M."/>
            <person name="Galperin M.Y."/>
            <person name="Jogler C."/>
        </authorList>
    </citation>
    <scope>NUCLEOTIDE SEQUENCE [LARGE SCALE GENOMIC DNA]</scope>
    <source>
        <strain evidence="6 7">Pan216</strain>
    </source>
</reference>
<dbReference type="GO" id="GO:0003677">
    <property type="term" value="F:DNA binding"/>
    <property type="evidence" value="ECO:0007669"/>
    <property type="project" value="UniProtKB-KW"/>
</dbReference>
<evidence type="ECO:0000256" key="4">
    <source>
        <dbReference type="ARBA" id="ARBA00023163"/>
    </source>
</evidence>
<dbReference type="Pfam" id="PF08220">
    <property type="entry name" value="HTH_DeoR"/>
    <property type="match status" value="1"/>
</dbReference>
<evidence type="ECO:0000313" key="7">
    <source>
        <dbReference type="Proteomes" id="UP000317093"/>
    </source>
</evidence>
<dbReference type="PANTHER" id="PTHR30363:SF4">
    <property type="entry name" value="GLYCEROL-3-PHOSPHATE REGULON REPRESSOR"/>
    <property type="match status" value="1"/>
</dbReference>
<evidence type="ECO:0000313" key="6">
    <source>
        <dbReference type="EMBL" id="QDU63692.1"/>
    </source>
</evidence>
<sequence>MLAEERRQKLSEIVSERGFVPLPELVQLIGVSESTVRRDLEHLHEAGILRRTHGGAIAAGEAAGALTAFDDRTLTQVSEKRLVAQRMAEIIQDGETVLIDGGTTTYELARQLMGRHLQIVTNSLPIATLCAASREIDLVLLGGYVYPKTGVALGELAQASLRDLHAHRLIMSVGGLTAKGLYNSNLLLVETERAMMACADEIDVIADHTKFGRQALTHLCDWSGVDRVVVDDGINEEQRRMIGSEVDVVIVDRADGTRIQGEKS</sequence>
<dbReference type="PROSITE" id="PS00894">
    <property type="entry name" value="HTH_DEOR_1"/>
    <property type="match status" value="1"/>
</dbReference>
<protein>
    <submittedName>
        <fullName evidence="6">Glycerol-3-phosphate regulon repressor</fullName>
    </submittedName>
</protein>
<dbReference type="GO" id="GO:0003700">
    <property type="term" value="F:DNA-binding transcription factor activity"/>
    <property type="evidence" value="ECO:0007669"/>
    <property type="project" value="InterPro"/>
</dbReference>